<evidence type="ECO:0000256" key="2">
    <source>
        <dbReference type="SAM" id="MobiDB-lite"/>
    </source>
</evidence>
<feature type="compositionally biased region" description="Acidic residues" evidence="2">
    <location>
        <begin position="213"/>
        <end position="231"/>
    </location>
</feature>
<feature type="non-terminal residue" evidence="4">
    <location>
        <position position="1"/>
    </location>
</feature>
<dbReference type="PANTHER" id="PTHR17972:SF0">
    <property type="entry name" value="NUCLEOLAR PROTEIN 6"/>
    <property type="match status" value="1"/>
</dbReference>
<keyword evidence="1" id="KW-0539">Nucleus</keyword>
<name>K0S843_THAOC</name>
<dbReference type="EMBL" id="AGNL01029640">
    <property type="protein sequence ID" value="EJK57061.1"/>
    <property type="molecule type" value="Genomic_DNA"/>
</dbReference>
<evidence type="ECO:0000313" key="4">
    <source>
        <dbReference type="EMBL" id="EJK57061.1"/>
    </source>
</evidence>
<keyword evidence="1" id="KW-0694">RNA-binding</keyword>
<accession>K0S843</accession>
<evidence type="ECO:0000313" key="5">
    <source>
        <dbReference type="Proteomes" id="UP000266841"/>
    </source>
</evidence>
<feature type="region of interest" description="Disordered" evidence="2">
    <location>
        <begin position="1"/>
        <end position="27"/>
    </location>
</feature>
<dbReference type="GO" id="GO:0006364">
    <property type="term" value="P:rRNA processing"/>
    <property type="evidence" value="ECO:0007669"/>
    <property type="project" value="TreeGrafter"/>
</dbReference>
<dbReference type="InterPro" id="IPR035371">
    <property type="entry name" value="Nrap_D6"/>
</dbReference>
<dbReference type="AlphaFoldDB" id="K0S843"/>
<comment type="caution">
    <text evidence="4">The sequence shown here is derived from an EMBL/GenBank/DDBJ whole genome shotgun (WGS) entry which is preliminary data.</text>
</comment>
<comment type="subcellular location">
    <subcellularLocation>
        <location evidence="1">Nucleus</location>
        <location evidence="1">Nucleolus</location>
    </subcellularLocation>
</comment>
<organism evidence="4 5">
    <name type="scientific">Thalassiosira oceanica</name>
    <name type="common">Marine diatom</name>
    <dbReference type="NCBI Taxonomy" id="159749"/>
    <lineage>
        <taxon>Eukaryota</taxon>
        <taxon>Sar</taxon>
        <taxon>Stramenopiles</taxon>
        <taxon>Ochrophyta</taxon>
        <taxon>Bacillariophyta</taxon>
        <taxon>Coscinodiscophyceae</taxon>
        <taxon>Thalassiosirophycidae</taxon>
        <taxon>Thalassiosirales</taxon>
        <taxon>Thalassiosiraceae</taxon>
        <taxon>Thalassiosira</taxon>
    </lineage>
</organism>
<dbReference type="GO" id="GO:0034456">
    <property type="term" value="C:UTP-C complex"/>
    <property type="evidence" value="ECO:0007669"/>
    <property type="project" value="TreeGrafter"/>
</dbReference>
<dbReference type="GO" id="GO:0032545">
    <property type="term" value="C:CURI complex"/>
    <property type="evidence" value="ECO:0007669"/>
    <property type="project" value="TreeGrafter"/>
</dbReference>
<dbReference type="Pfam" id="PF17407">
    <property type="entry name" value="Nrap_D6"/>
    <property type="match status" value="1"/>
</dbReference>
<keyword evidence="5" id="KW-1185">Reference proteome</keyword>
<dbReference type="PANTHER" id="PTHR17972">
    <property type="entry name" value="NUCLEOLAR RNA-ASSOCIATED PROTEIN"/>
    <property type="match status" value="1"/>
</dbReference>
<sequence length="231" mass="25390">PPDLVPRGRGPTATGPPPSGRARARLRPTARSCGWTPPLVADGGCSSTGADCSVGPDGKSGRLVGPFERSMERRHAGPRELRRKNYKNLVLEKDTLHEWRPVQSLVAGLRSAYGRYAVFFYNELAPDVIALLWRPDAFRPVPFSALVSESKRPVLDRWTGDSLVVTNADDVVAEIVQRSRNVITTFKVLVDKKPDDAPPADESSKKAKKAREDDIESESSEGNESEEEDKD</sequence>
<dbReference type="GO" id="GO:0006409">
    <property type="term" value="P:tRNA export from nucleus"/>
    <property type="evidence" value="ECO:0007669"/>
    <property type="project" value="TreeGrafter"/>
</dbReference>
<evidence type="ECO:0000256" key="1">
    <source>
        <dbReference type="RuleBase" id="RU364032"/>
    </source>
</evidence>
<dbReference type="Proteomes" id="UP000266841">
    <property type="component" value="Unassembled WGS sequence"/>
</dbReference>
<feature type="region of interest" description="Disordered" evidence="2">
    <location>
        <begin position="192"/>
        <end position="231"/>
    </location>
</feature>
<proteinExistence type="inferred from homology"/>
<gene>
    <name evidence="4" type="ORF">THAOC_22937</name>
</gene>
<comment type="similarity">
    <text evidence="1">Belongs to the NRAP family.</text>
</comment>
<dbReference type="Gene3D" id="3.30.70.3030">
    <property type="match status" value="1"/>
</dbReference>
<dbReference type="OrthoDB" id="39626at2759"/>
<dbReference type="GO" id="GO:0032040">
    <property type="term" value="C:small-subunit processome"/>
    <property type="evidence" value="ECO:0007669"/>
    <property type="project" value="TreeGrafter"/>
</dbReference>
<feature type="domain" description="Nrap protein" evidence="3">
    <location>
        <begin position="78"/>
        <end position="183"/>
    </location>
</feature>
<protein>
    <recommendedName>
        <fullName evidence="3">Nrap protein domain-containing protein</fullName>
    </recommendedName>
</protein>
<dbReference type="GO" id="GO:0003723">
    <property type="term" value="F:RNA binding"/>
    <property type="evidence" value="ECO:0007669"/>
    <property type="project" value="UniProtKB-KW"/>
</dbReference>
<dbReference type="InterPro" id="IPR005554">
    <property type="entry name" value="NOL6/Upt22"/>
</dbReference>
<reference evidence="4 5" key="1">
    <citation type="journal article" date="2012" name="Genome Biol.">
        <title>Genome and low-iron response of an oceanic diatom adapted to chronic iron limitation.</title>
        <authorList>
            <person name="Lommer M."/>
            <person name="Specht M."/>
            <person name="Roy A.S."/>
            <person name="Kraemer L."/>
            <person name="Andreson R."/>
            <person name="Gutowska M.A."/>
            <person name="Wolf J."/>
            <person name="Bergner S.V."/>
            <person name="Schilhabel M.B."/>
            <person name="Klostermeier U.C."/>
            <person name="Beiko R.G."/>
            <person name="Rosenstiel P."/>
            <person name="Hippler M."/>
            <person name="Laroche J."/>
        </authorList>
    </citation>
    <scope>NUCLEOTIDE SEQUENCE [LARGE SCALE GENOMIC DNA]</scope>
    <source>
        <strain evidence="4 5">CCMP1005</strain>
    </source>
</reference>
<evidence type="ECO:0000259" key="3">
    <source>
        <dbReference type="Pfam" id="PF17407"/>
    </source>
</evidence>